<evidence type="ECO:0000313" key="3">
    <source>
        <dbReference type="Proteomes" id="UP000307507"/>
    </source>
</evidence>
<accession>A0A4S3ZW55</accession>
<proteinExistence type="predicted"/>
<keyword evidence="3" id="KW-1185">Reference proteome</keyword>
<dbReference type="Gene3D" id="1.10.760.10">
    <property type="entry name" value="Cytochrome c-like domain"/>
    <property type="match status" value="1"/>
</dbReference>
<dbReference type="GO" id="GO:0020037">
    <property type="term" value="F:heme binding"/>
    <property type="evidence" value="ECO:0007669"/>
    <property type="project" value="InterPro"/>
</dbReference>
<dbReference type="EMBL" id="SSNZ01000004">
    <property type="protein sequence ID" value="THF49869.1"/>
    <property type="molecule type" value="Genomic_DNA"/>
</dbReference>
<sequence length="121" mass="12969">MKKSYLFTLSLGLLVLTGCTNDTDSDLIDNSSTTEPVTYTNTVKSIITNNCISCHGTVPSNGAPMSLTTYADVKNAVLNRGLIDRISRSQGADGMMPLGGTRLPQSTINKIIEWNTNGLVE</sequence>
<dbReference type="GO" id="GO:0009055">
    <property type="term" value="F:electron transfer activity"/>
    <property type="evidence" value="ECO:0007669"/>
    <property type="project" value="InterPro"/>
</dbReference>
<evidence type="ECO:0000256" key="1">
    <source>
        <dbReference type="SAM" id="SignalP"/>
    </source>
</evidence>
<dbReference type="InterPro" id="IPR036909">
    <property type="entry name" value="Cyt_c-like_dom_sf"/>
</dbReference>
<dbReference type="Proteomes" id="UP000307507">
    <property type="component" value="Unassembled WGS sequence"/>
</dbReference>
<dbReference type="AlphaFoldDB" id="A0A4S3ZW55"/>
<protein>
    <recommendedName>
        <fullName evidence="4">Cytochrome c domain-containing protein</fullName>
    </recommendedName>
</protein>
<reference evidence="2 3" key="1">
    <citation type="submission" date="2019-04" db="EMBL/GenBank/DDBJ databases">
        <title>Flavobacterium sp. nov. isolated from construction timber.</title>
        <authorList>
            <person name="Lin S.-Y."/>
            <person name="Chang C.-T."/>
            <person name="Young C.-C."/>
        </authorList>
    </citation>
    <scope>NUCLEOTIDE SEQUENCE [LARGE SCALE GENOMIC DNA]</scope>
    <source>
        <strain evidence="2 3">CC-CTC003</strain>
    </source>
</reference>
<feature type="chain" id="PRO_5020460543" description="Cytochrome c domain-containing protein" evidence="1">
    <location>
        <begin position="21"/>
        <end position="121"/>
    </location>
</feature>
<dbReference type="PROSITE" id="PS51257">
    <property type="entry name" value="PROKAR_LIPOPROTEIN"/>
    <property type="match status" value="1"/>
</dbReference>
<keyword evidence="1" id="KW-0732">Signal</keyword>
<evidence type="ECO:0008006" key="4">
    <source>
        <dbReference type="Google" id="ProtNLM"/>
    </source>
</evidence>
<dbReference type="OrthoDB" id="9786191at2"/>
<gene>
    <name evidence="2" type="ORF">E6C50_10980</name>
</gene>
<name>A0A4S3ZW55_9FLAO</name>
<evidence type="ECO:0000313" key="2">
    <source>
        <dbReference type="EMBL" id="THF49869.1"/>
    </source>
</evidence>
<feature type="signal peptide" evidence="1">
    <location>
        <begin position="1"/>
        <end position="20"/>
    </location>
</feature>
<comment type="caution">
    <text evidence="2">The sequence shown here is derived from an EMBL/GenBank/DDBJ whole genome shotgun (WGS) entry which is preliminary data.</text>
</comment>
<organism evidence="2 3">
    <name type="scientific">Flavobacterium supellecticarium</name>
    <dbReference type="NCBI Taxonomy" id="2565924"/>
    <lineage>
        <taxon>Bacteria</taxon>
        <taxon>Pseudomonadati</taxon>
        <taxon>Bacteroidota</taxon>
        <taxon>Flavobacteriia</taxon>
        <taxon>Flavobacteriales</taxon>
        <taxon>Flavobacteriaceae</taxon>
        <taxon>Flavobacterium</taxon>
    </lineage>
</organism>
<dbReference type="RefSeq" id="WP_136403278.1">
    <property type="nucleotide sequence ID" value="NZ_SSNZ01000004.1"/>
</dbReference>